<evidence type="ECO:0000256" key="3">
    <source>
        <dbReference type="ARBA" id="ARBA00012958"/>
    </source>
</evidence>
<dbReference type="PANTHER" id="PTHR31814">
    <property type="match status" value="1"/>
</dbReference>
<organism evidence="18 19">
    <name type="scientific">Talaromyces islandicus</name>
    <name type="common">Penicillium islandicum</name>
    <dbReference type="NCBI Taxonomy" id="28573"/>
    <lineage>
        <taxon>Eukaryota</taxon>
        <taxon>Fungi</taxon>
        <taxon>Dikarya</taxon>
        <taxon>Ascomycota</taxon>
        <taxon>Pezizomycotina</taxon>
        <taxon>Eurotiomycetes</taxon>
        <taxon>Eurotiomycetidae</taxon>
        <taxon>Eurotiales</taxon>
        <taxon>Trichocomaceae</taxon>
        <taxon>Talaromyces</taxon>
        <taxon>Talaromyces sect. Islandici</taxon>
    </lineage>
</organism>
<dbReference type="PANTHER" id="PTHR31814:SF2">
    <property type="entry name" value="PHOSPHOMEVALONATE KINASE"/>
    <property type="match status" value="1"/>
</dbReference>
<dbReference type="OMA" id="LVIHRTM"/>
<evidence type="ECO:0000256" key="12">
    <source>
        <dbReference type="ARBA" id="ARBA00023166"/>
    </source>
</evidence>
<dbReference type="Proteomes" id="UP000054383">
    <property type="component" value="Unassembled WGS sequence"/>
</dbReference>
<dbReference type="SUPFAM" id="SSF54211">
    <property type="entry name" value="Ribosomal protein S5 domain 2-like"/>
    <property type="match status" value="1"/>
</dbReference>
<dbReference type="GO" id="GO:0005777">
    <property type="term" value="C:peroxisome"/>
    <property type="evidence" value="ECO:0007669"/>
    <property type="project" value="TreeGrafter"/>
</dbReference>
<keyword evidence="5" id="KW-0808">Transferase</keyword>
<dbReference type="FunFam" id="3.30.70.890:FF:000018">
    <property type="entry name" value="Phosphomevalonate kinase"/>
    <property type="match status" value="1"/>
</dbReference>
<dbReference type="Pfam" id="PF00288">
    <property type="entry name" value="GHMP_kinases_N"/>
    <property type="match status" value="1"/>
</dbReference>
<keyword evidence="6" id="KW-0547">Nucleotide-binding</keyword>
<evidence type="ECO:0000256" key="15">
    <source>
        <dbReference type="ARBA" id="ARBA00081328"/>
    </source>
</evidence>
<dbReference type="OrthoDB" id="10262935at2759"/>
<proteinExistence type="inferred from homology"/>
<comment type="pathway">
    <text evidence="1">Isoprenoid biosynthesis; isopentenyl diphosphate biosynthesis via mevalonate pathway; isopentenyl diphosphate from (R)-mevalonate: step 2/3.</text>
</comment>
<evidence type="ECO:0000256" key="8">
    <source>
        <dbReference type="ARBA" id="ARBA00022840"/>
    </source>
</evidence>
<keyword evidence="13" id="KW-0753">Steroid metabolism</keyword>
<keyword evidence="12" id="KW-1207">Sterol metabolism</keyword>
<dbReference type="STRING" id="28573.A0A0U1M6R4"/>
<keyword evidence="8" id="KW-0067">ATP-binding</keyword>
<dbReference type="InterPro" id="IPR006204">
    <property type="entry name" value="GHMP_kinase_N_dom"/>
</dbReference>
<feature type="region of interest" description="Disordered" evidence="16">
    <location>
        <begin position="13"/>
        <end position="51"/>
    </location>
</feature>
<evidence type="ECO:0000256" key="1">
    <source>
        <dbReference type="ARBA" id="ARBA00005017"/>
    </source>
</evidence>
<evidence type="ECO:0000256" key="11">
    <source>
        <dbReference type="ARBA" id="ARBA00023098"/>
    </source>
</evidence>
<reference evidence="18 19" key="1">
    <citation type="submission" date="2015-04" db="EMBL/GenBank/DDBJ databases">
        <authorList>
            <person name="Syromyatnikov M.Y."/>
            <person name="Popov V.N."/>
        </authorList>
    </citation>
    <scope>NUCLEOTIDE SEQUENCE [LARGE SCALE GENOMIC DNA]</scope>
    <source>
        <strain evidence="18">WF-38-12</strain>
    </source>
</reference>
<keyword evidence="11" id="KW-0443">Lipid metabolism</keyword>
<evidence type="ECO:0000256" key="14">
    <source>
        <dbReference type="ARBA" id="ARBA00029326"/>
    </source>
</evidence>
<accession>A0A0U1M6R4</accession>
<dbReference type="Gene3D" id="3.30.70.890">
    <property type="entry name" value="GHMP kinase, C-terminal domain"/>
    <property type="match status" value="1"/>
</dbReference>
<dbReference type="GO" id="GO:0005524">
    <property type="term" value="F:ATP binding"/>
    <property type="evidence" value="ECO:0007669"/>
    <property type="project" value="UniProtKB-KW"/>
</dbReference>
<evidence type="ECO:0000256" key="2">
    <source>
        <dbReference type="ARBA" id="ARBA00006495"/>
    </source>
</evidence>
<comment type="catalytic activity">
    <reaction evidence="14">
        <text>(R)-5-phosphomevalonate + ATP = (R)-5-diphosphomevalonate + ADP</text>
        <dbReference type="Rhea" id="RHEA:16341"/>
        <dbReference type="ChEBI" id="CHEBI:30616"/>
        <dbReference type="ChEBI" id="CHEBI:57557"/>
        <dbReference type="ChEBI" id="CHEBI:58146"/>
        <dbReference type="ChEBI" id="CHEBI:456216"/>
        <dbReference type="EC" id="2.7.4.2"/>
    </reaction>
    <physiologicalReaction direction="left-to-right" evidence="14">
        <dbReference type="Rhea" id="RHEA:16342"/>
    </physiologicalReaction>
</comment>
<sequence length="592" mass="65702">MLVRIREWAELKAPGALDAAKPAKTASPEARTRTAPKSFEKQEKQRNQMTARWSLRGCRDQWQRHKNKSRHQTHSLVDFPSPTPRTTPASLMLAHPATTTIVSAPGKVLLTGGYLVLDRNYSGTVFALDARIHVLVQQVQRDRRPGSGEPFTSSLDTAKEHVIDEEEPQTSATQAFDGQPEENIIVRSPQFRDAVWEYGVRRCENGGGVKVSQKNEGPRNPFVETSLNYALTYTSYVADSQDLGSLAVTILADNDYYSDTGSGNDADARSRGGFRDFGVTLQDAHKTGLGSSAALVTALVSALVTHRTMHPDDLVVAREKLHNLAQAAHCAAQGKVGSGFDIGAAVFGSCFYRRFSPSILERLGEVGSPGFEERLFSTVEDLDPAQPWDTEFADVGMKLPPGVQLVLCDVDCGSQTPSMVRKVLEWRKQNKEEADQLWDELQANNEKLRTELRRFSHSRMSSEFESAAIAELYKNVRGLMQQSRNYLQQMTTKSEVPIEPRVQTELLDAVSQVEGVIGGVVPGAGGYDAVALLIQDDIAVVRRLKALFEDYQSKVDDDFGGKIERVRMLNVRHGSDGVRNEYQNARRYMTWL</sequence>
<evidence type="ECO:0000313" key="18">
    <source>
        <dbReference type="EMBL" id="CRG90626.1"/>
    </source>
</evidence>
<dbReference type="EMBL" id="CVMT01000008">
    <property type="protein sequence ID" value="CRG90626.1"/>
    <property type="molecule type" value="Genomic_DNA"/>
</dbReference>
<keyword evidence="19" id="KW-1185">Reference proteome</keyword>
<dbReference type="SUPFAM" id="SSF55060">
    <property type="entry name" value="GHMP Kinase, C-terminal domain"/>
    <property type="match status" value="1"/>
</dbReference>
<dbReference type="InterPro" id="IPR035102">
    <property type="entry name" value="Phosphomevalonate_kinase"/>
</dbReference>
<evidence type="ECO:0000313" key="19">
    <source>
        <dbReference type="Proteomes" id="UP000054383"/>
    </source>
</evidence>
<evidence type="ECO:0000256" key="9">
    <source>
        <dbReference type="ARBA" id="ARBA00022955"/>
    </source>
</evidence>
<comment type="similarity">
    <text evidence="2">Belongs to the GHMP kinase family. Mevalonate kinase subfamily.</text>
</comment>
<dbReference type="InterPro" id="IPR036554">
    <property type="entry name" value="GHMP_kinase_C_sf"/>
</dbReference>
<feature type="domain" description="GHMP kinase N-terminal" evidence="17">
    <location>
        <begin position="286"/>
        <end position="348"/>
    </location>
</feature>
<dbReference type="GO" id="GO:0010142">
    <property type="term" value="P:farnesyl diphosphate biosynthetic process, mevalonate pathway"/>
    <property type="evidence" value="ECO:0007669"/>
    <property type="project" value="TreeGrafter"/>
</dbReference>
<dbReference type="EC" id="2.7.4.2" evidence="3"/>
<keyword evidence="7 18" id="KW-0418">Kinase</keyword>
<evidence type="ECO:0000256" key="4">
    <source>
        <dbReference type="ARBA" id="ARBA00022516"/>
    </source>
</evidence>
<evidence type="ECO:0000259" key="17">
    <source>
        <dbReference type="Pfam" id="PF00288"/>
    </source>
</evidence>
<dbReference type="AlphaFoldDB" id="A0A0U1M6R4"/>
<evidence type="ECO:0000256" key="13">
    <source>
        <dbReference type="ARBA" id="ARBA00023221"/>
    </source>
</evidence>
<dbReference type="InterPro" id="IPR020568">
    <property type="entry name" value="Ribosomal_Su5_D2-typ_SF"/>
</dbReference>
<dbReference type="InterPro" id="IPR014721">
    <property type="entry name" value="Ribsml_uS5_D2-typ_fold_subgr"/>
</dbReference>
<dbReference type="GO" id="GO:0019287">
    <property type="term" value="P:isopentenyl diphosphate biosynthetic process, mevalonate pathway"/>
    <property type="evidence" value="ECO:0007669"/>
    <property type="project" value="UniProtKB-UniPathway"/>
</dbReference>
<dbReference type="Gene3D" id="3.30.230.10">
    <property type="match status" value="1"/>
</dbReference>
<keyword evidence="10" id="KW-0756">Sterol biosynthesis</keyword>
<evidence type="ECO:0000256" key="7">
    <source>
        <dbReference type="ARBA" id="ARBA00022777"/>
    </source>
</evidence>
<name>A0A0U1M6R4_TALIS</name>
<evidence type="ECO:0000256" key="10">
    <source>
        <dbReference type="ARBA" id="ARBA00023011"/>
    </source>
</evidence>
<keyword evidence="4" id="KW-0444">Lipid biosynthesis</keyword>
<dbReference type="UniPathway" id="UPA00057">
    <property type="reaction ID" value="UER00099"/>
</dbReference>
<dbReference type="GO" id="GO:0006696">
    <property type="term" value="P:ergosterol biosynthetic process"/>
    <property type="evidence" value="ECO:0007669"/>
    <property type="project" value="TreeGrafter"/>
</dbReference>
<evidence type="ECO:0000256" key="6">
    <source>
        <dbReference type="ARBA" id="ARBA00022741"/>
    </source>
</evidence>
<evidence type="ECO:0000256" key="5">
    <source>
        <dbReference type="ARBA" id="ARBA00022679"/>
    </source>
</evidence>
<evidence type="ECO:0000256" key="16">
    <source>
        <dbReference type="SAM" id="MobiDB-lite"/>
    </source>
</evidence>
<keyword evidence="9" id="KW-0752">Steroid biosynthesis</keyword>
<dbReference type="PROSITE" id="PS00469">
    <property type="entry name" value="NDPK"/>
    <property type="match status" value="1"/>
</dbReference>
<dbReference type="InterPro" id="IPR023005">
    <property type="entry name" value="Nucleoside_diP_kinase_AS"/>
</dbReference>
<gene>
    <name evidence="18" type="ORF">PISL3812_07670</name>
</gene>
<protein>
    <recommendedName>
        <fullName evidence="3">phosphomevalonate kinase</fullName>
        <ecNumber evidence="3">2.7.4.2</ecNumber>
    </recommendedName>
    <alternativeName>
        <fullName evidence="15">Ergosterol biosynthesis protein 8</fullName>
    </alternativeName>
</protein>
<dbReference type="GO" id="GO:0004631">
    <property type="term" value="F:phosphomevalonate kinase activity"/>
    <property type="evidence" value="ECO:0007669"/>
    <property type="project" value="UniProtKB-EC"/>
</dbReference>